<keyword evidence="1" id="KW-0863">Zinc-finger</keyword>
<feature type="non-terminal residue" evidence="3">
    <location>
        <position position="1"/>
    </location>
</feature>
<evidence type="ECO:0000313" key="3">
    <source>
        <dbReference type="EMBL" id="CEK56972.1"/>
    </source>
</evidence>
<evidence type="ECO:0000256" key="1">
    <source>
        <dbReference type="PROSITE-ProRule" id="PRU00042"/>
    </source>
</evidence>
<reference evidence="3" key="1">
    <citation type="submission" date="2014-12" db="EMBL/GenBank/DDBJ databases">
        <title>Insight into the proteome of Arion vulgaris.</title>
        <authorList>
            <person name="Aradska J."/>
            <person name="Bulat T."/>
            <person name="Smidak R."/>
            <person name="Sarate P."/>
            <person name="Gangsoo J."/>
            <person name="Sialana F."/>
            <person name="Bilban M."/>
            <person name="Lubec G."/>
        </authorList>
    </citation>
    <scope>NUCLEOTIDE SEQUENCE</scope>
    <source>
        <tissue evidence="3">Skin</tissue>
    </source>
</reference>
<organism evidence="3">
    <name type="scientific">Arion vulgaris</name>
    <dbReference type="NCBI Taxonomy" id="1028688"/>
    <lineage>
        <taxon>Eukaryota</taxon>
        <taxon>Metazoa</taxon>
        <taxon>Spiralia</taxon>
        <taxon>Lophotrochozoa</taxon>
        <taxon>Mollusca</taxon>
        <taxon>Gastropoda</taxon>
        <taxon>Heterobranchia</taxon>
        <taxon>Euthyneura</taxon>
        <taxon>Panpulmonata</taxon>
        <taxon>Eupulmonata</taxon>
        <taxon>Stylommatophora</taxon>
        <taxon>Helicina</taxon>
        <taxon>Arionoidea</taxon>
        <taxon>Arionidae</taxon>
        <taxon>Arion</taxon>
    </lineage>
</organism>
<dbReference type="PROSITE" id="PS00028">
    <property type="entry name" value="ZINC_FINGER_C2H2_1"/>
    <property type="match status" value="1"/>
</dbReference>
<dbReference type="GO" id="GO:0008270">
    <property type="term" value="F:zinc ion binding"/>
    <property type="evidence" value="ECO:0007669"/>
    <property type="project" value="UniProtKB-KW"/>
</dbReference>
<dbReference type="PROSITE" id="PS50157">
    <property type="entry name" value="ZINC_FINGER_C2H2_2"/>
    <property type="match status" value="1"/>
</dbReference>
<name>A0A0B6YLC4_9EUPU</name>
<dbReference type="EMBL" id="HACG01010107">
    <property type="protein sequence ID" value="CEK56972.1"/>
    <property type="molecule type" value="Transcribed_RNA"/>
</dbReference>
<feature type="non-terminal residue" evidence="3">
    <location>
        <position position="82"/>
    </location>
</feature>
<dbReference type="InterPro" id="IPR013087">
    <property type="entry name" value="Znf_C2H2_type"/>
</dbReference>
<gene>
    <name evidence="3" type="primary">ORF28973</name>
</gene>
<protein>
    <recommendedName>
        <fullName evidence="2">C2H2-type domain-containing protein</fullName>
    </recommendedName>
</protein>
<accession>A0A0B6YLC4</accession>
<dbReference type="InterPro" id="IPR036236">
    <property type="entry name" value="Znf_C2H2_sf"/>
</dbReference>
<dbReference type="AlphaFoldDB" id="A0A0B6YLC4"/>
<keyword evidence="1" id="KW-0862">Zinc</keyword>
<feature type="domain" description="C2H2-type" evidence="2">
    <location>
        <begin position="38"/>
        <end position="65"/>
    </location>
</feature>
<sequence>EGGKQKAVKFTLESTAKKDTADKGGIQEDAETAEVPKFVCGYCPQRYHNKQELLAHMEAHMVEMERKTDTEATTPTVDDSIK</sequence>
<dbReference type="SUPFAM" id="SSF57667">
    <property type="entry name" value="beta-beta-alpha zinc fingers"/>
    <property type="match status" value="1"/>
</dbReference>
<proteinExistence type="predicted"/>
<keyword evidence="1" id="KW-0479">Metal-binding</keyword>
<evidence type="ECO:0000259" key="2">
    <source>
        <dbReference type="PROSITE" id="PS50157"/>
    </source>
</evidence>